<dbReference type="InterPro" id="IPR026956">
    <property type="entry name" value="D-ser_dehydrat-like_dom"/>
</dbReference>
<protein>
    <submittedName>
        <fullName evidence="4">D-serine deaminase, pyridoxal phosphate-dependent</fullName>
    </submittedName>
</protein>
<dbReference type="PANTHER" id="PTHR28004:SF2">
    <property type="entry name" value="D-SERINE DEHYDRATASE"/>
    <property type="match status" value="1"/>
</dbReference>
<dbReference type="InterPro" id="IPR051466">
    <property type="entry name" value="D-amino_acid_metab_enzyme"/>
</dbReference>
<reference evidence="4 5" key="1">
    <citation type="submission" date="2017-08" db="EMBL/GenBank/DDBJ databases">
        <authorList>
            <person name="de Groot N.N."/>
        </authorList>
    </citation>
    <scope>NUCLEOTIDE SEQUENCE [LARGE SCALE GENOMIC DNA]</scope>
    <source>
        <strain evidence="4 5">USBA 352</strain>
    </source>
</reference>
<dbReference type="Pfam" id="PF01168">
    <property type="entry name" value="Ala_racemase_N"/>
    <property type="match status" value="1"/>
</dbReference>
<keyword evidence="2" id="KW-0456">Lyase</keyword>
<dbReference type="GO" id="GO:0008721">
    <property type="term" value="F:D-serine ammonia-lyase activity"/>
    <property type="evidence" value="ECO:0007669"/>
    <property type="project" value="TreeGrafter"/>
</dbReference>
<dbReference type="Pfam" id="PF14031">
    <property type="entry name" value="D-ser_dehydrat"/>
    <property type="match status" value="1"/>
</dbReference>
<evidence type="ECO:0000256" key="1">
    <source>
        <dbReference type="ARBA" id="ARBA00005323"/>
    </source>
</evidence>
<accession>A0A285SEH2</accession>
<proteinExistence type="inferred from homology"/>
<sequence length="359" mass="37293">MTADAPFQPETPALVLDEAVALANIARFQAHCDRLGLKSRPHIKTHKLPRFAKAQIEAGARGITCQKIGEAEVMADAGIDDILITFNILGEAKLARLKALAGRIARLAVVADSQTTVDGLAAAFADGAATLHVMVECDTGAGRCGVQTPEEAADLAARIAAAPGLVFAGLMTYPAPGKAGNVERFMGEALGLLAARGIECPEISSGGSPDMWHAGKAEGGSRNLVTEYRAGTYIYNDRSLVERGACALDDCALTVHATVVSRPTPTRAVLDAGSKALSSDLLGLTGHGTIIDHPDAHIAALSEEHAVVDIPAGSLAVGDRVRIVPNHCCVVTNLFDSAWLLGADGSVQQIDIAARGRMT</sequence>
<evidence type="ECO:0000313" key="5">
    <source>
        <dbReference type="Proteomes" id="UP000219331"/>
    </source>
</evidence>
<dbReference type="InterPro" id="IPR029066">
    <property type="entry name" value="PLP-binding_barrel"/>
</dbReference>
<evidence type="ECO:0000313" key="4">
    <source>
        <dbReference type="EMBL" id="SOC06287.1"/>
    </source>
</evidence>
<dbReference type="EMBL" id="OBML01000005">
    <property type="protein sequence ID" value="SOC06287.1"/>
    <property type="molecule type" value="Genomic_DNA"/>
</dbReference>
<dbReference type="OrthoDB" id="9772497at2"/>
<name>A0A285SEH2_9HYPH</name>
<dbReference type="InterPro" id="IPR001608">
    <property type="entry name" value="Ala_racemase_N"/>
</dbReference>
<gene>
    <name evidence="4" type="ORF">SAMN05421512_10549</name>
</gene>
<keyword evidence="5" id="KW-1185">Reference proteome</keyword>
<dbReference type="STRING" id="538381.GCA_001696535_02240"/>
<dbReference type="SMART" id="SM01119">
    <property type="entry name" value="D-ser_dehydrat"/>
    <property type="match status" value="1"/>
</dbReference>
<evidence type="ECO:0000256" key="2">
    <source>
        <dbReference type="ARBA" id="ARBA00023239"/>
    </source>
</evidence>
<feature type="domain" description="D-serine dehydratase-like" evidence="3">
    <location>
        <begin position="252"/>
        <end position="342"/>
    </location>
</feature>
<dbReference type="Gene3D" id="2.40.37.20">
    <property type="entry name" value="D-serine dehydratase-like domain"/>
    <property type="match status" value="1"/>
</dbReference>
<organism evidence="4 5">
    <name type="scientific">Stappia indica</name>
    <dbReference type="NCBI Taxonomy" id="538381"/>
    <lineage>
        <taxon>Bacteria</taxon>
        <taxon>Pseudomonadati</taxon>
        <taxon>Pseudomonadota</taxon>
        <taxon>Alphaproteobacteria</taxon>
        <taxon>Hyphomicrobiales</taxon>
        <taxon>Stappiaceae</taxon>
        <taxon>Stappia</taxon>
    </lineage>
</organism>
<comment type="similarity">
    <text evidence="1">Belongs to the DSD1 family.</text>
</comment>
<evidence type="ECO:0000259" key="3">
    <source>
        <dbReference type="SMART" id="SM01119"/>
    </source>
</evidence>
<dbReference type="GO" id="GO:0036088">
    <property type="term" value="P:D-serine catabolic process"/>
    <property type="evidence" value="ECO:0007669"/>
    <property type="project" value="TreeGrafter"/>
</dbReference>
<dbReference type="SUPFAM" id="SSF51419">
    <property type="entry name" value="PLP-binding barrel"/>
    <property type="match status" value="1"/>
</dbReference>
<dbReference type="Gene3D" id="3.20.20.10">
    <property type="entry name" value="Alanine racemase"/>
    <property type="match status" value="1"/>
</dbReference>
<dbReference type="RefSeq" id="WP_067219766.1">
    <property type="nucleotide sequence ID" value="NZ_MBQE01000002.1"/>
</dbReference>
<dbReference type="PANTHER" id="PTHR28004">
    <property type="entry name" value="ZGC:162816-RELATED"/>
    <property type="match status" value="1"/>
</dbReference>
<dbReference type="InterPro" id="IPR042208">
    <property type="entry name" value="D-ser_dehydrat-like_sf"/>
</dbReference>
<dbReference type="AlphaFoldDB" id="A0A285SEH2"/>
<dbReference type="Proteomes" id="UP000219331">
    <property type="component" value="Unassembled WGS sequence"/>
</dbReference>